<comment type="caution">
    <text evidence="2">The sequence shown here is derived from an EMBL/GenBank/DDBJ whole genome shotgun (WGS) entry which is preliminary data.</text>
</comment>
<dbReference type="Pfam" id="PF08167">
    <property type="entry name" value="RIX1"/>
    <property type="match status" value="1"/>
</dbReference>
<reference evidence="3" key="1">
    <citation type="journal article" date="2015" name="PLoS Genet.">
        <title>Genome Sequence and Transcriptome Analyses of Chrysochromulina tobin: Metabolic Tools for Enhanced Algal Fitness in the Prominent Order Prymnesiales (Haptophyceae).</title>
        <authorList>
            <person name="Hovde B.T."/>
            <person name="Deodato C.R."/>
            <person name="Hunsperger H.M."/>
            <person name="Ryken S.A."/>
            <person name="Yost W."/>
            <person name="Jha R.K."/>
            <person name="Patterson J."/>
            <person name="Monnat R.J. Jr."/>
            <person name="Barlow S.B."/>
            <person name="Starkenburg S.R."/>
            <person name="Cattolico R.A."/>
        </authorList>
    </citation>
    <scope>NUCLEOTIDE SEQUENCE</scope>
    <source>
        <strain evidence="3">CCMP291</strain>
    </source>
</reference>
<evidence type="ECO:0000313" key="3">
    <source>
        <dbReference type="Proteomes" id="UP000037460"/>
    </source>
</evidence>
<evidence type="ECO:0000313" key="2">
    <source>
        <dbReference type="EMBL" id="KOO34287.1"/>
    </source>
</evidence>
<proteinExistence type="predicted"/>
<evidence type="ECO:0000259" key="1">
    <source>
        <dbReference type="Pfam" id="PF08167"/>
    </source>
</evidence>
<feature type="domain" description="Pre-rRNA-processing protein RIX1 N-terminal" evidence="1">
    <location>
        <begin position="19"/>
        <end position="157"/>
    </location>
</feature>
<organism evidence="2 3">
    <name type="scientific">Chrysochromulina tobinii</name>
    <dbReference type="NCBI Taxonomy" id="1460289"/>
    <lineage>
        <taxon>Eukaryota</taxon>
        <taxon>Haptista</taxon>
        <taxon>Haptophyta</taxon>
        <taxon>Prymnesiophyceae</taxon>
        <taxon>Prymnesiales</taxon>
        <taxon>Chrysochromulinaceae</taxon>
        <taxon>Chrysochromulina</taxon>
    </lineage>
</organism>
<dbReference type="InterPro" id="IPR016024">
    <property type="entry name" value="ARM-type_fold"/>
</dbReference>
<name>A0A0M0K6N8_9EUKA</name>
<dbReference type="EMBL" id="JWZX01001268">
    <property type="protein sequence ID" value="KOO34287.1"/>
    <property type="molecule type" value="Genomic_DNA"/>
</dbReference>
<dbReference type="Proteomes" id="UP000037460">
    <property type="component" value="Unassembled WGS sequence"/>
</dbReference>
<sequence length="206" mass="21336">MAPAASSLLATILRDVDANPANVQGALAVLRGRTLIAVVDTQTLDAWSSRLQALLRGPVPEARVAAAALLSETVQQCTQFEFARHREQWAAALLHLLQPISEATSEAAIAAATSVRLAAAEALAHMVTVSAGWPGERRELSGAVSRLATALVSMLGEATTQHGAAYAHDGAPMDDDDDSEVELVMAPPDEADRSAVVSAGQIGAPS</sequence>
<dbReference type="AlphaFoldDB" id="A0A0M0K6N8"/>
<dbReference type="SUPFAM" id="SSF48371">
    <property type="entry name" value="ARM repeat"/>
    <property type="match status" value="1"/>
</dbReference>
<protein>
    <recommendedName>
        <fullName evidence="1">Pre-rRNA-processing protein RIX1 N-terminal domain-containing protein</fullName>
    </recommendedName>
</protein>
<accession>A0A0M0K6N8</accession>
<gene>
    <name evidence="2" type="ORF">Ctob_009342</name>
</gene>
<dbReference type="InterPro" id="IPR012583">
    <property type="entry name" value="RIX1_N"/>
</dbReference>
<keyword evidence="3" id="KW-1185">Reference proteome</keyword>